<reference evidence="2 3" key="1">
    <citation type="journal article" date="2019" name="Sci. Rep.">
        <title>Orb-weaving spider Araneus ventricosus genome elucidates the spidroin gene catalogue.</title>
        <authorList>
            <person name="Kono N."/>
            <person name="Nakamura H."/>
            <person name="Ohtoshi R."/>
            <person name="Moran D.A.P."/>
            <person name="Shinohara A."/>
            <person name="Yoshida Y."/>
            <person name="Fujiwara M."/>
            <person name="Mori M."/>
            <person name="Tomita M."/>
            <person name="Arakawa K."/>
        </authorList>
    </citation>
    <scope>NUCLEOTIDE SEQUENCE [LARGE SCALE GENOMIC DNA]</scope>
</reference>
<dbReference type="AlphaFoldDB" id="A0A4Y2A270"/>
<evidence type="ECO:0000313" key="2">
    <source>
        <dbReference type="EMBL" id="GBL73823.1"/>
    </source>
</evidence>
<protein>
    <submittedName>
        <fullName evidence="2">Uncharacterized protein</fullName>
    </submittedName>
</protein>
<sequence>MMTTTTDLEPSLQTSPPHQWEDVWPPTYDLTCNRPTYTANLRTWNFPAPKPRHYHWVPRPINCLILDGMRKYVHQKTVFSHELTLLQGCSDLVVESLFQKWRMAELRRVYGPDARSSNVLTLMWRGKCETFILVYCQRFKITRSGKVCSEGQVGAKPDFSVHVKSSLWCGAERECQVKSSSVQNYEVHPKIDLVLL</sequence>
<evidence type="ECO:0000313" key="3">
    <source>
        <dbReference type="Proteomes" id="UP000499080"/>
    </source>
</evidence>
<organism evidence="2 3">
    <name type="scientific">Araneus ventricosus</name>
    <name type="common">Orbweaver spider</name>
    <name type="synonym">Epeira ventricosa</name>
    <dbReference type="NCBI Taxonomy" id="182803"/>
    <lineage>
        <taxon>Eukaryota</taxon>
        <taxon>Metazoa</taxon>
        <taxon>Ecdysozoa</taxon>
        <taxon>Arthropoda</taxon>
        <taxon>Chelicerata</taxon>
        <taxon>Arachnida</taxon>
        <taxon>Araneae</taxon>
        <taxon>Araneomorphae</taxon>
        <taxon>Entelegynae</taxon>
        <taxon>Araneoidea</taxon>
        <taxon>Araneidae</taxon>
        <taxon>Araneus</taxon>
    </lineage>
</organism>
<comment type="caution">
    <text evidence="2">The sequence shown here is derived from an EMBL/GenBank/DDBJ whole genome shotgun (WGS) entry which is preliminary data.</text>
</comment>
<feature type="compositionally biased region" description="Polar residues" evidence="1">
    <location>
        <begin position="1"/>
        <end position="17"/>
    </location>
</feature>
<proteinExistence type="predicted"/>
<gene>
    <name evidence="2" type="ORF">AVEN_230787_1</name>
</gene>
<keyword evidence="3" id="KW-1185">Reference proteome</keyword>
<accession>A0A4Y2A270</accession>
<feature type="region of interest" description="Disordered" evidence="1">
    <location>
        <begin position="1"/>
        <end position="20"/>
    </location>
</feature>
<evidence type="ECO:0000256" key="1">
    <source>
        <dbReference type="SAM" id="MobiDB-lite"/>
    </source>
</evidence>
<dbReference type="Proteomes" id="UP000499080">
    <property type="component" value="Unassembled WGS sequence"/>
</dbReference>
<name>A0A4Y2A270_ARAVE</name>
<dbReference type="EMBL" id="BGPR01000004">
    <property type="protein sequence ID" value="GBL73823.1"/>
    <property type="molecule type" value="Genomic_DNA"/>
</dbReference>